<dbReference type="InterPro" id="IPR003591">
    <property type="entry name" value="Leu-rich_rpt_typical-subtyp"/>
</dbReference>
<keyword evidence="3" id="KW-0472">Membrane</keyword>
<evidence type="ECO:0000313" key="4">
    <source>
        <dbReference type="EMBL" id="JAS14730.1"/>
    </source>
</evidence>
<sequence>MCAYHLKLNYNVTKMKREDKILLIALFVFLILQSNAIKCPRYCSCFAAYANGLRTVECVAKQLINIDLGVPFEVQSLDLSNNSISVLDDRGFSDLGLLDLVEINLGFNSIRSIGLHAFAGLVHLNHLDLKGNHLYHILPWTFHDNPSIKRLILSNNPIGHNADGMLLDVPTLEVLDVSNCHFAHLPQDIFSNMNHLHIVNISGNQLIELDIQVLAPLRMLYILDITRNQWACDTNMKQIEDWSSNRNIQLIGSTCDIEKQIETATNKPKLEKMISLVEADDSLSEESVEELESFWENHETVVNKTQCSCNNSFLSSDISDKIKLNIPSPWVFVIGFQFGMLFALFAAFLWVSWKNPKQNIERPLTTVETQPILVIDPVCPETPPPTYRELFYA</sequence>
<evidence type="ECO:0000256" key="3">
    <source>
        <dbReference type="SAM" id="Phobius"/>
    </source>
</evidence>
<dbReference type="Gene3D" id="3.80.10.10">
    <property type="entry name" value="Ribonuclease Inhibitor"/>
    <property type="match status" value="2"/>
</dbReference>
<dbReference type="SUPFAM" id="SSF52058">
    <property type="entry name" value="L domain-like"/>
    <property type="match status" value="1"/>
</dbReference>
<keyword evidence="2" id="KW-0677">Repeat</keyword>
<dbReference type="Pfam" id="PF13855">
    <property type="entry name" value="LRR_8"/>
    <property type="match status" value="2"/>
</dbReference>
<organism evidence="4">
    <name type="scientific">Clastoptera arizonana</name>
    <name type="common">Arizona spittle bug</name>
    <dbReference type="NCBI Taxonomy" id="38151"/>
    <lineage>
        <taxon>Eukaryota</taxon>
        <taxon>Metazoa</taxon>
        <taxon>Ecdysozoa</taxon>
        <taxon>Arthropoda</taxon>
        <taxon>Hexapoda</taxon>
        <taxon>Insecta</taxon>
        <taxon>Pterygota</taxon>
        <taxon>Neoptera</taxon>
        <taxon>Paraneoptera</taxon>
        <taxon>Hemiptera</taxon>
        <taxon>Auchenorrhyncha</taxon>
        <taxon>Cercopoidea</taxon>
        <taxon>Clastopteridae</taxon>
        <taxon>Clastoptera</taxon>
    </lineage>
</organism>
<reference evidence="4" key="1">
    <citation type="submission" date="2015-12" db="EMBL/GenBank/DDBJ databases">
        <title>De novo transcriptome assembly of four potential Pierce s Disease insect vectors from Arizona vineyards.</title>
        <authorList>
            <person name="Tassone E.E."/>
        </authorList>
    </citation>
    <scope>NUCLEOTIDE SEQUENCE</scope>
</reference>
<accession>A0A1B6CMR3</accession>
<name>A0A1B6CMR3_9HEMI</name>
<dbReference type="InterPro" id="IPR050333">
    <property type="entry name" value="SLRP"/>
</dbReference>
<protein>
    <recommendedName>
        <fullName evidence="5">LRRNT domain-containing protein</fullName>
    </recommendedName>
</protein>
<dbReference type="SMART" id="SM00369">
    <property type="entry name" value="LRR_TYP"/>
    <property type="match status" value="5"/>
</dbReference>
<proteinExistence type="predicted"/>
<evidence type="ECO:0000256" key="2">
    <source>
        <dbReference type="ARBA" id="ARBA00022737"/>
    </source>
</evidence>
<keyword evidence="3" id="KW-1133">Transmembrane helix</keyword>
<dbReference type="InterPro" id="IPR001611">
    <property type="entry name" value="Leu-rich_rpt"/>
</dbReference>
<dbReference type="InterPro" id="IPR032675">
    <property type="entry name" value="LRR_dom_sf"/>
</dbReference>
<dbReference type="AlphaFoldDB" id="A0A1B6CMR3"/>
<dbReference type="PANTHER" id="PTHR45712:SF22">
    <property type="entry name" value="INSULIN-LIKE GROWTH FACTOR-BINDING PROTEIN COMPLEX ACID LABILE SUBUNIT"/>
    <property type="match status" value="1"/>
</dbReference>
<keyword evidence="3" id="KW-0812">Transmembrane</keyword>
<dbReference type="PANTHER" id="PTHR45712">
    <property type="entry name" value="AGAP008170-PA"/>
    <property type="match status" value="1"/>
</dbReference>
<dbReference type="Pfam" id="PF00560">
    <property type="entry name" value="LRR_1"/>
    <property type="match status" value="1"/>
</dbReference>
<dbReference type="EMBL" id="GEDC01022568">
    <property type="protein sequence ID" value="JAS14730.1"/>
    <property type="molecule type" value="Transcribed_RNA"/>
</dbReference>
<feature type="transmembrane region" description="Helical" evidence="3">
    <location>
        <begin position="330"/>
        <end position="353"/>
    </location>
</feature>
<keyword evidence="1" id="KW-0433">Leucine-rich repeat</keyword>
<gene>
    <name evidence="4" type="ORF">g.11451</name>
</gene>
<evidence type="ECO:0000256" key="1">
    <source>
        <dbReference type="ARBA" id="ARBA00022614"/>
    </source>
</evidence>
<evidence type="ECO:0008006" key="5">
    <source>
        <dbReference type="Google" id="ProtNLM"/>
    </source>
</evidence>